<organism evidence="8 9">
    <name type="scientific">Quisquiliibacterium transsilvanicum</name>
    <dbReference type="NCBI Taxonomy" id="1549638"/>
    <lineage>
        <taxon>Bacteria</taxon>
        <taxon>Pseudomonadati</taxon>
        <taxon>Pseudomonadota</taxon>
        <taxon>Betaproteobacteria</taxon>
        <taxon>Burkholderiales</taxon>
        <taxon>Burkholderiaceae</taxon>
        <taxon>Quisquiliibacterium</taxon>
    </lineage>
</organism>
<dbReference type="PANTHER" id="PTHR43646:SF2">
    <property type="entry name" value="GLYCOSYLTRANSFERASE 2-LIKE DOMAIN-CONTAINING PROTEIN"/>
    <property type="match status" value="1"/>
</dbReference>
<gene>
    <name evidence="8" type="ORF">HNQ70_002623</name>
</gene>
<keyword evidence="2" id="KW-1003">Cell membrane</keyword>
<dbReference type="RefSeq" id="WP_183968284.1">
    <property type="nucleotide sequence ID" value="NZ_BAABEW010000012.1"/>
</dbReference>
<dbReference type="CDD" id="cd00761">
    <property type="entry name" value="Glyco_tranf_GTA_type"/>
    <property type="match status" value="1"/>
</dbReference>
<dbReference type="PANTHER" id="PTHR43646">
    <property type="entry name" value="GLYCOSYLTRANSFERASE"/>
    <property type="match status" value="1"/>
</dbReference>
<evidence type="ECO:0000256" key="3">
    <source>
        <dbReference type="ARBA" id="ARBA00022676"/>
    </source>
</evidence>
<dbReference type="InterPro" id="IPR027791">
    <property type="entry name" value="Galactosyl_T_C"/>
</dbReference>
<evidence type="ECO:0000313" key="8">
    <source>
        <dbReference type="EMBL" id="MBB5272600.1"/>
    </source>
</evidence>
<evidence type="ECO:0000313" key="9">
    <source>
        <dbReference type="Proteomes" id="UP000532440"/>
    </source>
</evidence>
<evidence type="ECO:0000256" key="5">
    <source>
        <dbReference type="ARBA" id="ARBA00023136"/>
    </source>
</evidence>
<dbReference type="GO" id="GO:0016757">
    <property type="term" value="F:glycosyltransferase activity"/>
    <property type="evidence" value="ECO:0007669"/>
    <property type="project" value="UniProtKB-KW"/>
</dbReference>
<evidence type="ECO:0000256" key="4">
    <source>
        <dbReference type="ARBA" id="ARBA00022679"/>
    </source>
</evidence>
<dbReference type="Pfam" id="PF02709">
    <property type="entry name" value="Glyco_transf_7C"/>
    <property type="match status" value="1"/>
</dbReference>
<dbReference type="Gene3D" id="3.90.550.10">
    <property type="entry name" value="Spore Coat Polysaccharide Biosynthesis Protein SpsA, Chain A"/>
    <property type="match status" value="1"/>
</dbReference>
<accession>A0A7W8HID6</accession>
<evidence type="ECO:0000256" key="2">
    <source>
        <dbReference type="ARBA" id="ARBA00022475"/>
    </source>
</evidence>
<evidence type="ECO:0000259" key="7">
    <source>
        <dbReference type="Pfam" id="PF02709"/>
    </source>
</evidence>
<dbReference type="GO" id="GO:0005886">
    <property type="term" value="C:plasma membrane"/>
    <property type="evidence" value="ECO:0007669"/>
    <property type="project" value="UniProtKB-SubCell"/>
</dbReference>
<evidence type="ECO:0000259" key="6">
    <source>
        <dbReference type="Pfam" id="PF00535"/>
    </source>
</evidence>
<keyword evidence="9" id="KW-1185">Reference proteome</keyword>
<dbReference type="Pfam" id="PF00535">
    <property type="entry name" value="Glycos_transf_2"/>
    <property type="match status" value="1"/>
</dbReference>
<dbReference type="AlphaFoldDB" id="A0A7W8HID6"/>
<evidence type="ECO:0000256" key="1">
    <source>
        <dbReference type="ARBA" id="ARBA00004236"/>
    </source>
</evidence>
<dbReference type="InterPro" id="IPR001173">
    <property type="entry name" value="Glyco_trans_2-like"/>
</dbReference>
<dbReference type="EMBL" id="JACHGB010000005">
    <property type="protein sequence ID" value="MBB5272600.1"/>
    <property type="molecule type" value="Genomic_DNA"/>
</dbReference>
<sequence length="285" mass="31987">MSSIALITTCKGRLHHLRETLPLMAAQGADEVVVVDYGCPDGAGDWVEHEFPGVRVVRLTDDPGFCLPRARNAGARASSSEWLAFVDADVKLLPGWIGWLRGHLEDGRFYRASAVAGVRDLETFGSVVCPRRAFETIGGYDDAMRGWGGEDVDLYTRLSQIGLADTDYPASLVDVIRHGDDQRTRWYEIKDRRLQDVVSHCYLAAKSQLLAFRGPGQPLELEVRARLIEQTRRQLAAWNGDESEPLPVLKYTMAGGGWLPPPFVMRRQVQFTIRVERRRDVKPAR</sequence>
<name>A0A7W8HID6_9BURK</name>
<keyword evidence="4" id="KW-0808">Transferase</keyword>
<keyword evidence="5" id="KW-0472">Membrane</keyword>
<reference evidence="8 9" key="1">
    <citation type="submission" date="2020-08" db="EMBL/GenBank/DDBJ databases">
        <title>Genomic Encyclopedia of Type Strains, Phase IV (KMG-IV): sequencing the most valuable type-strain genomes for metagenomic binning, comparative biology and taxonomic classification.</title>
        <authorList>
            <person name="Goeker M."/>
        </authorList>
    </citation>
    <scope>NUCLEOTIDE SEQUENCE [LARGE SCALE GENOMIC DNA]</scope>
    <source>
        <strain evidence="8 9">DSM 29781</strain>
    </source>
</reference>
<dbReference type="SUPFAM" id="SSF53448">
    <property type="entry name" value="Nucleotide-diphospho-sugar transferases"/>
    <property type="match status" value="1"/>
</dbReference>
<evidence type="ECO:0008006" key="10">
    <source>
        <dbReference type="Google" id="ProtNLM"/>
    </source>
</evidence>
<comment type="subcellular location">
    <subcellularLocation>
        <location evidence="1">Cell membrane</location>
    </subcellularLocation>
</comment>
<protein>
    <recommendedName>
        <fullName evidence="10">Glycosyltransferase</fullName>
    </recommendedName>
</protein>
<keyword evidence="3" id="KW-0328">Glycosyltransferase</keyword>
<comment type="caution">
    <text evidence="8">The sequence shown here is derived from an EMBL/GenBank/DDBJ whole genome shotgun (WGS) entry which is preliminary data.</text>
</comment>
<dbReference type="InterPro" id="IPR029044">
    <property type="entry name" value="Nucleotide-diphossugar_trans"/>
</dbReference>
<feature type="domain" description="Galactosyltransferase C-terminal" evidence="7">
    <location>
        <begin position="125"/>
        <end position="170"/>
    </location>
</feature>
<dbReference type="Proteomes" id="UP000532440">
    <property type="component" value="Unassembled WGS sequence"/>
</dbReference>
<proteinExistence type="predicted"/>
<feature type="domain" description="Glycosyltransferase 2-like" evidence="6">
    <location>
        <begin position="7"/>
        <end position="109"/>
    </location>
</feature>